<comment type="caution">
    <text evidence="3">The sequence shown here is derived from an EMBL/GenBank/DDBJ whole genome shotgun (WGS) entry which is preliminary data.</text>
</comment>
<evidence type="ECO:0000313" key="4">
    <source>
        <dbReference type="Proteomes" id="UP001221757"/>
    </source>
</evidence>
<feature type="coiled-coil region" evidence="1">
    <location>
        <begin position="268"/>
        <end position="339"/>
    </location>
</feature>
<accession>A0AAD7GUH8</accession>
<keyword evidence="1" id="KW-0175">Coiled coil</keyword>
<protein>
    <submittedName>
        <fullName evidence="3">Uncharacterized protein</fullName>
    </submittedName>
</protein>
<dbReference type="EMBL" id="JARKIE010000008">
    <property type="protein sequence ID" value="KAJ7705608.1"/>
    <property type="molecule type" value="Genomic_DNA"/>
</dbReference>
<feature type="region of interest" description="Disordered" evidence="2">
    <location>
        <begin position="151"/>
        <end position="243"/>
    </location>
</feature>
<organism evidence="3 4">
    <name type="scientific">Mycena rosella</name>
    <name type="common">Pink bonnet</name>
    <name type="synonym">Agaricus rosellus</name>
    <dbReference type="NCBI Taxonomy" id="1033263"/>
    <lineage>
        <taxon>Eukaryota</taxon>
        <taxon>Fungi</taxon>
        <taxon>Dikarya</taxon>
        <taxon>Basidiomycota</taxon>
        <taxon>Agaricomycotina</taxon>
        <taxon>Agaricomycetes</taxon>
        <taxon>Agaricomycetidae</taxon>
        <taxon>Agaricales</taxon>
        <taxon>Marasmiineae</taxon>
        <taxon>Mycenaceae</taxon>
        <taxon>Mycena</taxon>
    </lineage>
</organism>
<dbReference type="Proteomes" id="UP001221757">
    <property type="component" value="Unassembled WGS sequence"/>
</dbReference>
<sequence length="374" mass="41231">MDQEIELTVTIVYGGTKRHIATPEGALPIIRQGTHVSRQLLGIPHPKRVNVMVVCRGTVRFFWTALPNSAIHKTLSTVISTIYSEVTHRALLARLMIEAITLRESPAPLDAQVPLPPMPKAPAWKPPHEPRYPDVDVGLYATPMSASASAAHRSFSSSAPGPGRSQHQPEEASRFLEQIASGDAPRTADSAGHVSWDRVPPPPINVKSEPIVDVPIPPPSHRPHYDVDDEMQTDSPRRSSTSASLRIDRNCYATIPDPSPRPAPTPEVRALQRELRDVRTQLAAELDKERALLQKLRELGADDELAATPGSDFVTKARMQQLEGELREERATRRRLEGVLGDVRRECRAPFVVPALLNAFVEVSRLTSQALEEG</sequence>
<gene>
    <name evidence="3" type="ORF">B0H17DRAFT_1193261</name>
</gene>
<dbReference type="AlphaFoldDB" id="A0AAD7GUH8"/>
<evidence type="ECO:0000256" key="1">
    <source>
        <dbReference type="SAM" id="Coils"/>
    </source>
</evidence>
<name>A0AAD7GUH8_MYCRO</name>
<keyword evidence="4" id="KW-1185">Reference proteome</keyword>
<proteinExistence type="predicted"/>
<evidence type="ECO:0000256" key="2">
    <source>
        <dbReference type="SAM" id="MobiDB-lite"/>
    </source>
</evidence>
<evidence type="ECO:0000313" key="3">
    <source>
        <dbReference type="EMBL" id="KAJ7705608.1"/>
    </source>
</evidence>
<reference evidence="3" key="1">
    <citation type="submission" date="2023-03" db="EMBL/GenBank/DDBJ databases">
        <title>Massive genome expansion in bonnet fungi (Mycena s.s.) driven by repeated elements and novel gene families across ecological guilds.</title>
        <authorList>
            <consortium name="Lawrence Berkeley National Laboratory"/>
            <person name="Harder C.B."/>
            <person name="Miyauchi S."/>
            <person name="Viragh M."/>
            <person name="Kuo A."/>
            <person name="Thoen E."/>
            <person name="Andreopoulos B."/>
            <person name="Lu D."/>
            <person name="Skrede I."/>
            <person name="Drula E."/>
            <person name="Henrissat B."/>
            <person name="Morin E."/>
            <person name="Kohler A."/>
            <person name="Barry K."/>
            <person name="LaButti K."/>
            <person name="Morin E."/>
            <person name="Salamov A."/>
            <person name="Lipzen A."/>
            <person name="Mereny Z."/>
            <person name="Hegedus B."/>
            <person name="Baldrian P."/>
            <person name="Stursova M."/>
            <person name="Weitz H."/>
            <person name="Taylor A."/>
            <person name="Grigoriev I.V."/>
            <person name="Nagy L.G."/>
            <person name="Martin F."/>
            <person name="Kauserud H."/>
        </authorList>
    </citation>
    <scope>NUCLEOTIDE SEQUENCE</scope>
    <source>
        <strain evidence="3">CBHHK067</strain>
    </source>
</reference>